<dbReference type="EC" id="2.1.1.-" evidence="15"/>
<dbReference type="CDD" id="cd02440">
    <property type="entry name" value="AdoMet_MTases"/>
    <property type="match status" value="1"/>
</dbReference>
<dbReference type="Gene3D" id="1.10.10.2150">
    <property type="entry name" value="Ribosomal RNA-processing protein 8, N-terminal domain"/>
    <property type="match status" value="1"/>
</dbReference>
<dbReference type="GO" id="GO:0006364">
    <property type="term" value="P:rRNA processing"/>
    <property type="evidence" value="ECO:0007669"/>
    <property type="project" value="UniProtKB-UniRule"/>
</dbReference>
<dbReference type="Gene3D" id="3.40.50.150">
    <property type="entry name" value="Vaccinia Virus protein VP39"/>
    <property type="match status" value="1"/>
</dbReference>
<sequence length="529" mass="59212">MFDTEDWNDGADAQHLSKSIHHHWKFPPGLQKPVVIPGARQKVLRKCLLETLRVLEAASQSFQEDNRPLPSQDLSNCGDEEAETTVTCSKPKKKKRNRGLNSDISTAGSETPSKKRKQSIESPKMRSEKCVTKLKESRGTAQDGPGKGVAVTVETLATRLEDEPVHQLSRKQWKNKQKNKKRNKNKFKMAPESKGITLTEPVSTGTRAAGPTKSGALSLKSSHSPRSDNCSVSKGPSLQDNIVLSRNGPKLSPREGRVKKLKKILQQKDTTDVSAAAAGKRADCKILQQKDLEVAETQETEWAEMCTDRSASLRSRMEERLKSARFRYINQQLYTSSSQEARRLFQQDPEAFQIYHHGFSAQLQRWPQNPTDEIIKYLKNRPASLVVADFGCGDCKIARSVRNTVHSFDLVALNNHVTVCDMAKVPLQDESVDIAVFCLALMGTNLREFFQEANRVLKPGGILKVAEVASRFEDIRAFISALANLGFKNTYKDTSNSFFYTFDFLKTGSPRSKGKLPGLQLKACLYKKR</sequence>
<name>A0A6P7XY45_9AMPH</name>
<dbReference type="InterPro" id="IPR029063">
    <property type="entry name" value="SAM-dependent_MTases_sf"/>
</dbReference>
<evidence type="ECO:0000256" key="16">
    <source>
        <dbReference type="SAM" id="MobiDB-lite"/>
    </source>
</evidence>
<accession>A0A6P7XY45</accession>
<dbReference type="InterPro" id="IPR042036">
    <property type="entry name" value="RRP8_N"/>
</dbReference>
<feature type="compositionally biased region" description="Basic and acidic residues" evidence="16">
    <location>
        <begin position="123"/>
        <end position="138"/>
    </location>
</feature>
<dbReference type="InterPro" id="IPR007823">
    <property type="entry name" value="RRP8"/>
</dbReference>
<keyword evidence="7 15" id="KW-0808">Transferase</keyword>
<evidence type="ECO:0000256" key="7">
    <source>
        <dbReference type="ARBA" id="ARBA00022679"/>
    </source>
</evidence>
<evidence type="ECO:0000256" key="8">
    <source>
        <dbReference type="ARBA" id="ARBA00022691"/>
    </source>
</evidence>
<keyword evidence="9" id="KW-0156">Chromatin regulator</keyword>
<dbReference type="RefSeq" id="XP_030055640.1">
    <property type="nucleotide sequence ID" value="XM_030199780.1"/>
</dbReference>
<keyword evidence="10" id="KW-0805">Transcription regulation</keyword>
<keyword evidence="11" id="KW-0804">Transcription</keyword>
<dbReference type="GO" id="GO:0008168">
    <property type="term" value="F:methyltransferase activity"/>
    <property type="evidence" value="ECO:0007669"/>
    <property type="project" value="UniProtKB-KW"/>
</dbReference>
<dbReference type="Proteomes" id="UP000515156">
    <property type="component" value="Chromosome 4"/>
</dbReference>
<evidence type="ECO:0000256" key="10">
    <source>
        <dbReference type="ARBA" id="ARBA00023015"/>
    </source>
</evidence>
<dbReference type="GO" id="GO:0046015">
    <property type="term" value="P:regulation of transcription by glucose"/>
    <property type="evidence" value="ECO:0007669"/>
    <property type="project" value="TreeGrafter"/>
</dbReference>
<dbReference type="FunFam" id="3.40.50.150:FF:000068">
    <property type="entry name" value="Ribosomal RNA-processing protein 8"/>
    <property type="match status" value="1"/>
</dbReference>
<evidence type="ECO:0000256" key="6">
    <source>
        <dbReference type="ARBA" id="ARBA00022603"/>
    </source>
</evidence>
<evidence type="ECO:0000256" key="15">
    <source>
        <dbReference type="RuleBase" id="RU365074"/>
    </source>
</evidence>
<comment type="subcellular location">
    <subcellularLocation>
        <location evidence="1 15">Nucleus</location>
        <location evidence="1 15">Nucleolus</location>
    </subcellularLocation>
</comment>
<evidence type="ECO:0000256" key="1">
    <source>
        <dbReference type="ARBA" id="ARBA00004604"/>
    </source>
</evidence>
<evidence type="ECO:0000313" key="19">
    <source>
        <dbReference type="RefSeq" id="XP_030055640.1"/>
    </source>
</evidence>
<comment type="function">
    <text evidence="15">Probable methyltransferase required to silence rDNA.</text>
</comment>
<feature type="compositionally biased region" description="Polar residues" evidence="16">
    <location>
        <begin position="219"/>
        <end position="244"/>
    </location>
</feature>
<evidence type="ECO:0000256" key="3">
    <source>
        <dbReference type="ARBA" id="ARBA00020203"/>
    </source>
</evidence>
<comment type="function">
    <text evidence="13">Essential component of the eNoSC (energy-dependent nucleolar silencing) complex, a complex that mediates silencing of rDNA in response to intracellular energy status and acts by recruiting histone-modifying enzymes. The eNoSC complex is able to sense the energy status of cell: upon glucose starvation, elevation of NAD(+)/NADP(+) ratio activates SIRT1, leading to histone H3 deacetylation followed by dimethylation of H3 at 'Lys-9' (H3K9me2) by SUV39H1 and the formation of silent chromatin in the rDNA locus. In the complex, RRP8 binds to H3K9me2 and probably acts as a methyltransferase. Its substrates are however unknown.</text>
</comment>
<dbReference type="SUPFAM" id="SSF53335">
    <property type="entry name" value="S-adenosyl-L-methionine-dependent methyltransferases"/>
    <property type="match status" value="1"/>
</dbReference>
<dbReference type="GO" id="GO:0042149">
    <property type="term" value="P:cellular response to glucose starvation"/>
    <property type="evidence" value="ECO:0007669"/>
    <property type="project" value="TreeGrafter"/>
</dbReference>
<proteinExistence type="inferred from homology"/>
<dbReference type="OrthoDB" id="10258825at2759"/>
<keyword evidence="17" id="KW-1185">Reference proteome</keyword>
<dbReference type="RefSeq" id="XP_030055639.1">
    <property type="nucleotide sequence ID" value="XM_030199779.1"/>
</dbReference>
<dbReference type="AlphaFoldDB" id="A0A6P7XY45"/>
<gene>
    <name evidence="18 19" type="primary">RRP8</name>
</gene>
<organism evidence="17 19">
    <name type="scientific">Microcaecilia unicolor</name>
    <dbReference type="NCBI Taxonomy" id="1415580"/>
    <lineage>
        <taxon>Eukaryota</taxon>
        <taxon>Metazoa</taxon>
        <taxon>Chordata</taxon>
        <taxon>Craniata</taxon>
        <taxon>Vertebrata</taxon>
        <taxon>Euteleostomi</taxon>
        <taxon>Amphibia</taxon>
        <taxon>Gymnophiona</taxon>
        <taxon>Siphonopidae</taxon>
        <taxon>Microcaecilia</taxon>
    </lineage>
</organism>
<evidence type="ECO:0000256" key="5">
    <source>
        <dbReference type="ARBA" id="ARBA00022552"/>
    </source>
</evidence>
<evidence type="ECO:0000256" key="4">
    <source>
        <dbReference type="ARBA" id="ARBA00022491"/>
    </source>
</evidence>
<evidence type="ECO:0000256" key="12">
    <source>
        <dbReference type="ARBA" id="ARBA00023242"/>
    </source>
</evidence>
<keyword evidence="8 15" id="KW-0949">S-adenosyl-L-methionine</keyword>
<feature type="compositionally biased region" description="Basic residues" evidence="16">
    <location>
        <begin position="168"/>
        <end position="187"/>
    </location>
</feature>
<dbReference type="GeneID" id="115468240"/>
<dbReference type="Pfam" id="PF05148">
    <property type="entry name" value="Methyltransf_8"/>
    <property type="match status" value="1"/>
</dbReference>
<reference evidence="18 19" key="1">
    <citation type="submission" date="2025-04" db="UniProtKB">
        <authorList>
            <consortium name="RefSeq"/>
        </authorList>
    </citation>
    <scope>IDENTIFICATION</scope>
</reference>
<dbReference type="GO" id="GO:0005730">
    <property type="term" value="C:nucleolus"/>
    <property type="evidence" value="ECO:0007669"/>
    <property type="project" value="UniProtKB-SubCell"/>
</dbReference>
<evidence type="ECO:0000313" key="18">
    <source>
        <dbReference type="RefSeq" id="XP_030055639.1"/>
    </source>
</evidence>
<comment type="similarity">
    <text evidence="2 15">Belongs to the methyltransferase superfamily. RRP8 family.</text>
</comment>
<evidence type="ECO:0000256" key="11">
    <source>
        <dbReference type="ARBA" id="ARBA00023163"/>
    </source>
</evidence>
<dbReference type="PANTHER" id="PTHR12787">
    <property type="entry name" value="RIBOSOMAL RNA-PROCESSING PROTEIN 8"/>
    <property type="match status" value="1"/>
</dbReference>
<dbReference type="GO" id="GO:0000183">
    <property type="term" value="P:rDNA heterochromatin formation"/>
    <property type="evidence" value="ECO:0007669"/>
    <property type="project" value="TreeGrafter"/>
</dbReference>
<evidence type="ECO:0000256" key="13">
    <source>
        <dbReference type="ARBA" id="ARBA00057870"/>
    </source>
</evidence>
<comment type="subunit">
    <text evidence="14">Component of the eNoSC complex, composed of SIRT1, SUV39H1 and RRP8.</text>
</comment>
<evidence type="ECO:0000256" key="9">
    <source>
        <dbReference type="ARBA" id="ARBA00022853"/>
    </source>
</evidence>
<keyword evidence="12 15" id="KW-0539">Nucleus</keyword>
<keyword evidence="4" id="KW-0678">Repressor</keyword>
<evidence type="ECO:0000256" key="14">
    <source>
        <dbReference type="ARBA" id="ARBA00062710"/>
    </source>
</evidence>
<feature type="compositionally biased region" description="Polar residues" evidence="16">
    <location>
        <begin position="99"/>
        <end position="111"/>
    </location>
</feature>
<dbReference type="KEGG" id="muo:115468240"/>
<keyword evidence="6 15" id="KW-0489">Methyltransferase</keyword>
<dbReference type="PANTHER" id="PTHR12787:SF0">
    <property type="entry name" value="RIBOSOMAL RNA-PROCESSING PROTEIN 8"/>
    <property type="match status" value="1"/>
</dbReference>
<dbReference type="GO" id="GO:0033553">
    <property type="term" value="C:rDNA heterochromatin"/>
    <property type="evidence" value="ECO:0007669"/>
    <property type="project" value="TreeGrafter"/>
</dbReference>
<keyword evidence="5 15" id="KW-0698">rRNA processing</keyword>
<dbReference type="CTD" id="23378"/>
<protein>
    <recommendedName>
        <fullName evidence="3 15">Ribosomal RNA-processing protein 8</fullName>
        <ecNumber evidence="15">2.1.1.-</ecNumber>
    </recommendedName>
</protein>
<dbReference type="GO" id="GO:0005677">
    <property type="term" value="C:chromatin silencing complex"/>
    <property type="evidence" value="ECO:0007669"/>
    <property type="project" value="TreeGrafter"/>
</dbReference>
<feature type="region of interest" description="Disordered" evidence="16">
    <location>
        <begin position="59"/>
        <end position="149"/>
    </location>
</feature>
<dbReference type="GO" id="GO:0032259">
    <property type="term" value="P:methylation"/>
    <property type="evidence" value="ECO:0007669"/>
    <property type="project" value="UniProtKB-KW"/>
</dbReference>
<evidence type="ECO:0000313" key="17">
    <source>
        <dbReference type="Proteomes" id="UP000515156"/>
    </source>
</evidence>
<evidence type="ECO:0000256" key="2">
    <source>
        <dbReference type="ARBA" id="ARBA00006301"/>
    </source>
</evidence>
<feature type="region of interest" description="Disordered" evidence="16">
    <location>
        <begin position="162"/>
        <end position="257"/>
    </location>
</feature>
<dbReference type="FunFam" id="1.10.10.2150:FF:000001">
    <property type="entry name" value="Ribosomal RNA-processing protein 8"/>
    <property type="match status" value="1"/>
</dbReference>